<evidence type="ECO:0000256" key="2">
    <source>
        <dbReference type="ARBA" id="ARBA00006375"/>
    </source>
</evidence>
<keyword evidence="6" id="KW-1133">Transmembrane helix</keyword>
<evidence type="ECO:0000256" key="1">
    <source>
        <dbReference type="ARBA" id="ARBA00004141"/>
    </source>
</evidence>
<evidence type="ECO:0000313" key="11">
    <source>
        <dbReference type="Proteomes" id="UP001224775"/>
    </source>
</evidence>
<dbReference type="GO" id="GO:0016020">
    <property type="term" value="C:membrane"/>
    <property type="evidence" value="ECO:0007669"/>
    <property type="project" value="UniProtKB-SubCell"/>
</dbReference>
<protein>
    <submittedName>
        <fullName evidence="10">Mitochondrial carrier protein</fullName>
    </submittedName>
</protein>
<evidence type="ECO:0000256" key="4">
    <source>
        <dbReference type="ARBA" id="ARBA00022692"/>
    </source>
</evidence>
<keyword evidence="11" id="KW-1185">Reference proteome</keyword>
<feature type="repeat" description="Solcar" evidence="8">
    <location>
        <begin position="20"/>
        <end position="108"/>
    </location>
</feature>
<keyword evidence="3 9" id="KW-0813">Transport</keyword>
<feature type="repeat" description="Solcar" evidence="8">
    <location>
        <begin position="119"/>
        <end position="204"/>
    </location>
</feature>
<reference evidence="10" key="1">
    <citation type="submission" date="2023-06" db="EMBL/GenBank/DDBJ databases">
        <title>Survivors Of The Sea: Transcriptome response of Skeletonema marinoi to long-term dormancy.</title>
        <authorList>
            <person name="Pinder M.I.M."/>
            <person name="Kourtchenko O."/>
            <person name="Robertson E.K."/>
            <person name="Larsson T."/>
            <person name="Maumus F."/>
            <person name="Osuna-Cruz C.M."/>
            <person name="Vancaester E."/>
            <person name="Stenow R."/>
            <person name="Vandepoele K."/>
            <person name="Ploug H."/>
            <person name="Bruchert V."/>
            <person name="Godhe A."/>
            <person name="Topel M."/>
        </authorList>
    </citation>
    <scope>NUCLEOTIDE SEQUENCE</scope>
    <source>
        <strain evidence="10">R05AC</strain>
    </source>
</reference>
<dbReference type="Gene3D" id="1.50.40.10">
    <property type="entry name" value="Mitochondrial carrier domain"/>
    <property type="match status" value="1"/>
</dbReference>
<accession>A0AAD8YJQ8</accession>
<dbReference type="SUPFAM" id="SSF103506">
    <property type="entry name" value="Mitochondrial carrier"/>
    <property type="match status" value="1"/>
</dbReference>
<organism evidence="10 11">
    <name type="scientific">Skeletonema marinoi</name>
    <dbReference type="NCBI Taxonomy" id="267567"/>
    <lineage>
        <taxon>Eukaryota</taxon>
        <taxon>Sar</taxon>
        <taxon>Stramenopiles</taxon>
        <taxon>Ochrophyta</taxon>
        <taxon>Bacillariophyta</taxon>
        <taxon>Coscinodiscophyceae</taxon>
        <taxon>Thalassiosirophycidae</taxon>
        <taxon>Thalassiosirales</taxon>
        <taxon>Skeletonemataceae</taxon>
        <taxon>Skeletonema</taxon>
        <taxon>Skeletonema marinoi-dohrnii complex</taxon>
    </lineage>
</organism>
<evidence type="ECO:0000256" key="8">
    <source>
        <dbReference type="PROSITE-ProRule" id="PRU00282"/>
    </source>
</evidence>
<evidence type="ECO:0000313" key="10">
    <source>
        <dbReference type="EMBL" id="KAK1746794.1"/>
    </source>
</evidence>
<comment type="similarity">
    <text evidence="2 9">Belongs to the mitochondrial carrier (TC 2.A.29) family.</text>
</comment>
<proteinExistence type="inferred from homology"/>
<dbReference type="AlphaFoldDB" id="A0AAD8YJQ8"/>
<keyword evidence="7 8" id="KW-0472">Membrane</keyword>
<dbReference type="Proteomes" id="UP001224775">
    <property type="component" value="Unassembled WGS sequence"/>
</dbReference>
<dbReference type="PROSITE" id="PS50920">
    <property type="entry name" value="SOLCAR"/>
    <property type="match status" value="2"/>
</dbReference>
<sequence>MGLYEPIKSQYAIFFHDDGNSPIVNWFSAFTSGAIGSSIFNPIDVVKVRFQLQLPNAPPPYSSLFNAFHTIYTEKGLQGLYIGTSATVTRAAFLTSAQLGSYDVIKNNIFVQMFGFDKEANTTHFSASIIASVITTTAANPADVVKTRVMNDPHTTIGGPSKHLMHIWKINGVSGFMKGWTASYLRIGPHTVISLVLIEKVRQIIGMSSY</sequence>
<dbReference type="InterPro" id="IPR018108">
    <property type="entry name" value="MCP_transmembrane"/>
</dbReference>
<evidence type="ECO:0000256" key="9">
    <source>
        <dbReference type="RuleBase" id="RU000488"/>
    </source>
</evidence>
<comment type="subcellular location">
    <subcellularLocation>
        <location evidence="1">Membrane</location>
        <topology evidence="1">Multi-pass membrane protein</topology>
    </subcellularLocation>
</comment>
<name>A0AAD8YJQ8_9STRA</name>
<dbReference type="Pfam" id="PF00153">
    <property type="entry name" value="Mito_carr"/>
    <property type="match status" value="2"/>
</dbReference>
<dbReference type="InterPro" id="IPR050391">
    <property type="entry name" value="Mito_Metabolite_Transporter"/>
</dbReference>
<dbReference type="PANTHER" id="PTHR45618">
    <property type="entry name" value="MITOCHONDRIAL DICARBOXYLATE CARRIER-RELATED"/>
    <property type="match status" value="1"/>
</dbReference>
<evidence type="ECO:0000256" key="7">
    <source>
        <dbReference type="ARBA" id="ARBA00023136"/>
    </source>
</evidence>
<evidence type="ECO:0000256" key="6">
    <source>
        <dbReference type="ARBA" id="ARBA00022989"/>
    </source>
</evidence>
<keyword evidence="5" id="KW-0677">Repeat</keyword>
<dbReference type="InterPro" id="IPR023395">
    <property type="entry name" value="MCP_dom_sf"/>
</dbReference>
<gene>
    <name evidence="10" type="ORF">QTG54_002138</name>
</gene>
<evidence type="ECO:0000256" key="3">
    <source>
        <dbReference type="ARBA" id="ARBA00022448"/>
    </source>
</evidence>
<dbReference type="EMBL" id="JATAAI010000003">
    <property type="protein sequence ID" value="KAK1746794.1"/>
    <property type="molecule type" value="Genomic_DNA"/>
</dbReference>
<keyword evidence="4 8" id="KW-0812">Transmembrane</keyword>
<comment type="caution">
    <text evidence="10">The sequence shown here is derived from an EMBL/GenBank/DDBJ whole genome shotgun (WGS) entry which is preliminary data.</text>
</comment>
<evidence type="ECO:0000256" key="5">
    <source>
        <dbReference type="ARBA" id="ARBA00022737"/>
    </source>
</evidence>